<dbReference type="PANTHER" id="PTHR37292">
    <property type="entry name" value="VNG6097C"/>
    <property type="match status" value="1"/>
</dbReference>
<dbReference type="PANTHER" id="PTHR37292:SF2">
    <property type="entry name" value="DUF262 DOMAIN-CONTAINING PROTEIN"/>
    <property type="match status" value="1"/>
</dbReference>
<organism evidence="2 3">
    <name type="scientific">Myroides guanonis</name>
    <dbReference type="NCBI Taxonomy" id="1150112"/>
    <lineage>
        <taxon>Bacteria</taxon>
        <taxon>Pseudomonadati</taxon>
        <taxon>Bacteroidota</taxon>
        <taxon>Flavobacteriia</taxon>
        <taxon>Flavobacteriales</taxon>
        <taxon>Flavobacteriaceae</taxon>
        <taxon>Myroides</taxon>
    </lineage>
</organism>
<keyword evidence="3" id="KW-1185">Reference proteome</keyword>
<evidence type="ECO:0000313" key="2">
    <source>
        <dbReference type="EMBL" id="SFI85917.1"/>
    </source>
</evidence>
<proteinExistence type="predicted"/>
<dbReference type="AlphaFoldDB" id="A0A1I3LMI9"/>
<dbReference type="Pfam" id="PF03235">
    <property type="entry name" value="GmrSD_N"/>
    <property type="match status" value="1"/>
</dbReference>
<protein>
    <recommendedName>
        <fullName evidence="1">GmrSD restriction endonucleases N-terminal domain-containing protein</fullName>
    </recommendedName>
</protein>
<dbReference type="RefSeq" id="WP_143077703.1">
    <property type="nucleotide sequence ID" value="NZ_FORU01000001.1"/>
</dbReference>
<evidence type="ECO:0000313" key="3">
    <source>
        <dbReference type="Proteomes" id="UP000243887"/>
    </source>
</evidence>
<accession>A0A1I3LMI9</accession>
<reference evidence="3" key="1">
    <citation type="submission" date="2016-10" db="EMBL/GenBank/DDBJ databases">
        <authorList>
            <person name="Varghese N."/>
            <person name="Submissions S."/>
        </authorList>
    </citation>
    <scope>NUCLEOTIDE SEQUENCE [LARGE SCALE GENOMIC DNA]</scope>
    <source>
        <strain evidence="3">DSM 26542</strain>
    </source>
</reference>
<dbReference type="InterPro" id="IPR004919">
    <property type="entry name" value="GmrSD_N"/>
</dbReference>
<name>A0A1I3LMI9_9FLAO</name>
<sequence>MDKTFDLTDISDWQTNMESSPVTLPAIQRGFVWKPKQVEDLWDSIMRGYPIGSFLVSRNVDKFDLMDGQQRATTIFIAHYNPFDTNGLGKIWSLKIIPVLWIDIKPISKPDTSKYSFRLITNSHPWGYQSKENNKKLSVSDRRNALEIFREDEKNKSGYTTFSNSTVFPYDCTFPIPFCFFLKADDYDDVIKSIEDYLPDNIRTKEKKFSNKDDYLKLLKGDLKSQIEEILITTRKIKNKKINYDIIENETLNEEEKQDNPTLFIRLNSSGTALTGDDLIYSIYKSIFPDAKKLVEEINLNFIQPVQIISLATRITASKLDKNTFTRKMSVRDFQRRIKDDNFKSKLNNILSNKTFKELFQKAIDILSCKNNDQFIGEIPPILIKTFIKRNQELFLFFIYWLHINKEKDLTDEIKFKMTSKLFLFSWFNFKNEKLLWEEKINNTDFWEEPINEMMRWKNEYGIQLLLPPDMLREYYKQEHIVNKFKLQDEHRWGLDLNGVGEKIIEYYQEIKIKELENHISNEYFWKLINNLHSNRQLLLFVQREYINTEFTDFNNLEDLEDTDTPWDWDHIYPDSWHNGKHNINKGIKEWNNNIGNYRVLSLEQNRSENNNLSPAERLNSNSTQETSFIQKNDYKYWSKINEIIKDDKIDNHFNAITIRMINIYEKVWNELKIHDFIKR</sequence>
<dbReference type="STRING" id="1150112.SAMN04487893_101396"/>
<dbReference type="EMBL" id="FORU01000001">
    <property type="protein sequence ID" value="SFI85917.1"/>
    <property type="molecule type" value="Genomic_DNA"/>
</dbReference>
<gene>
    <name evidence="2" type="ORF">SAMN04487893_101396</name>
</gene>
<dbReference type="OrthoDB" id="9798761at2"/>
<evidence type="ECO:0000259" key="1">
    <source>
        <dbReference type="Pfam" id="PF03235"/>
    </source>
</evidence>
<feature type="domain" description="GmrSD restriction endonucleases N-terminal" evidence="1">
    <location>
        <begin position="17"/>
        <end position="284"/>
    </location>
</feature>
<dbReference type="Proteomes" id="UP000243887">
    <property type="component" value="Unassembled WGS sequence"/>
</dbReference>